<dbReference type="InterPro" id="IPR027554">
    <property type="entry name" value="Meth_Rta_06860"/>
</dbReference>
<dbReference type="Proteomes" id="UP001597369">
    <property type="component" value="Unassembled WGS sequence"/>
</dbReference>
<dbReference type="GO" id="GO:0032259">
    <property type="term" value="P:methylation"/>
    <property type="evidence" value="ECO:0007669"/>
    <property type="project" value="UniProtKB-KW"/>
</dbReference>
<proteinExistence type="predicted"/>
<dbReference type="Gene3D" id="3.40.50.150">
    <property type="entry name" value="Vaccinia Virus protein VP39"/>
    <property type="match status" value="1"/>
</dbReference>
<keyword evidence="1" id="KW-0808">Transferase</keyword>
<evidence type="ECO:0000313" key="1">
    <source>
        <dbReference type="EMBL" id="MFD2067931.1"/>
    </source>
</evidence>
<dbReference type="PANTHER" id="PTHR43861">
    <property type="entry name" value="TRANS-ACONITATE 2-METHYLTRANSFERASE-RELATED"/>
    <property type="match status" value="1"/>
</dbReference>
<evidence type="ECO:0000313" key="2">
    <source>
        <dbReference type="Proteomes" id="UP001597369"/>
    </source>
</evidence>
<organism evidence="1 2">
    <name type="scientific">Pontibacter silvestris</name>
    <dbReference type="NCBI Taxonomy" id="2305183"/>
    <lineage>
        <taxon>Bacteria</taxon>
        <taxon>Pseudomonadati</taxon>
        <taxon>Bacteroidota</taxon>
        <taxon>Cytophagia</taxon>
        <taxon>Cytophagales</taxon>
        <taxon>Hymenobacteraceae</taxon>
        <taxon>Pontibacter</taxon>
    </lineage>
</organism>
<keyword evidence="1" id="KW-0489">Methyltransferase</keyword>
<comment type="caution">
    <text evidence="1">The sequence shown here is derived from an EMBL/GenBank/DDBJ whole genome shotgun (WGS) entry which is preliminary data.</text>
</comment>
<dbReference type="InterPro" id="IPR029063">
    <property type="entry name" value="SAM-dependent_MTases_sf"/>
</dbReference>
<keyword evidence="2" id="KW-1185">Reference proteome</keyword>
<sequence>MDIQQEIEQLGPWFHNLHLPGGEQTAPNHRLGNFPSFKWQELENSIPTDLSGWNVLDIGCNAGFYSIELAKRGANVLGIDVDPHYLTQAMWAAKQFGLDDKIEFKQMQVYDVARLDRQFDLIWYMGVLYHLRYPLLSLDILSQKTRKMMVFQTLTMPGEENKATPEDIGIHDRVHMLENSWPKMAFIEKKMAGDLTNWWAPNHACIEAMMRSCGLKVTSRPGHEIYICEVDEELRQHQQWNQSEYLSAVGLDWQEAVQEKVGSKNEYMVSESDDKK</sequence>
<dbReference type="RefSeq" id="WP_229958479.1">
    <property type="nucleotide sequence ID" value="NZ_JAJJWI010000003.1"/>
</dbReference>
<dbReference type="NCBIfam" id="TIGR04290">
    <property type="entry name" value="meth_Rta_06860"/>
    <property type="match status" value="1"/>
</dbReference>
<dbReference type="EMBL" id="JBHUHV010000039">
    <property type="protein sequence ID" value="MFD2067931.1"/>
    <property type="molecule type" value="Genomic_DNA"/>
</dbReference>
<dbReference type="InterPro" id="IPR027555">
    <property type="entry name" value="Mo5U34_MeTrfas-like"/>
</dbReference>
<name>A0ABW4WZX8_9BACT</name>
<gene>
    <name evidence="1" type="ORF">ACFSKU_13635</name>
</gene>
<dbReference type="SUPFAM" id="SSF53335">
    <property type="entry name" value="S-adenosyl-L-methionine-dependent methyltransferases"/>
    <property type="match status" value="1"/>
</dbReference>
<dbReference type="GO" id="GO:0008168">
    <property type="term" value="F:methyltransferase activity"/>
    <property type="evidence" value="ECO:0007669"/>
    <property type="project" value="UniProtKB-KW"/>
</dbReference>
<dbReference type="Pfam" id="PF08003">
    <property type="entry name" value="Methyltransf_9"/>
    <property type="match status" value="1"/>
</dbReference>
<reference evidence="2" key="1">
    <citation type="journal article" date="2019" name="Int. J. Syst. Evol. Microbiol.">
        <title>The Global Catalogue of Microorganisms (GCM) 10K type strain sequencing project: providing services to taxonomists for standard genome sequencing and annotation.</title>
        <authorList>
            <consortium name="The Broad Institute Genomics Platform"/>
            <consortium name="The Broad Institute Genome Sequencing Center for Infectious Disease"/>
            <person name="Wu L."/>
            <person name="Ma J."/>
        </authorList>
    </citation>
    <scope>NUCLEOTIDE SEQUENCE [LARGE SCALE GENOMIC DNA]</scope>
    <source>
        <strain evidence="2">JCM 16545</strain>
    </source>
</reference>
<dbReference type="CDD" id="cd02440">
    <property type="entry name" value="AdoMet_MTases"/>
    <property type="match status" value="1"/>
</dbReference>
<accession>A0ABW4WZX8</accession>
<protein>
    <submittedName>
        <fullName evidence="1">TIGR04290 family methyltransferase</fullName>
    </submittedName>
</protein>